<accession>A0A852U6X5</accession>
<name>A0A852U6X5_9ACTN</name>
<proteinExistence type="predicted"/>
<gene>
    <name evidence="2" type="ORF">HDA32_005743</name>
</gene>
<feature type="transmembrane region" description="Helical" evidence="1">
    <location>
        <begin position="132"/>
        <end position="154"/>
    </location>
</feature>
<reference evidence="2 3" key="1">
    <citation type="submission" date="2020-07" db="EMBL/GenBank/DDBJ databases">
        <title>Sequencing the genomes of 1000 actinobacteria strains.</title>
        <authorList>
            <person name="Klenk H.-P."/>
        </authorList>
    </citation>
    <scope>NUCLEOTIDE SEQUENCE [LARGE SCALE GENOMIC DNA]</scope>
    <source>
        <strain evidence="2 3">CXB654</strain>
    </source>
</reference>
<organism evidence="2 3">
    <name type="scientific">Spinactinospora alkalitolerans</name>
    <dbReference type="NCBI Taxonomy" id="687207"/>
    <lineage>
        <taxon>Bacteria</taxon>
        <taxon>Bacillati</taxon>
        <taxon>Actinomycetota</taxon>
        <taxon>Actinomycetes</taxon>
        <taxon>Streptosporangiales</taxon>
        <taxon>Nocardiopsidaceae</taxon>
        <taxon>Spinactinospora</taxon>
    </lineage>
</organism>
<keyword evidence="1" id="KW-0812">Transmembrane</keyword>
<evidence type="ECO:0000256" key="1">
    <source>
        <dbReference type="SAM" id="Phobius"/>
    </source>
</evidence>
<keyword evidence="1" id="KW-1133">Transmembrane helix</keyword>
<dbReference type="EMBL" id="JACCCC010000001">
    <property type="protein sequence ID" value="NYE50623.1"/>
    <property type="molecule type" value="Genomic_DNA"/>
</dbReference>
<evidence type="ECO:0000313" key="3">
    <source>
        <dbReference type="Proteomes" id="UP000589036"/>
    </source>
</evidence>
<keyword evidence="3" id="KW-1185">Reference proteome</keyword>
<feature type="transmembrane region" description="Helical" evidence="1">
    <location>
        <begin position="73"/>
        <end position="98"/>
    </location>
</feature>
<feature type="transmembrane region" description="Helical" evidence="1">
    <location>
        <begin position="31"/>
        <end position="53"/>
    </location>
</feature>
<dbReference type="AlphaFoldDB" id="A0A852U6X5"/>
<feature type="transmembrane region" description="Helical" evidence="1">
    <location>
        <begin position="105"/>
        <end position="126"/>
    </location>
</feature>
<keyword evidence="1" id="KW-0472">Membrane</keyword>
<dbReference type="Proteomes" id="UP000589036">
    <property type="component" value="Unassembled WGS sequence"/>
</dbReference>
<comment type="caution">
    <text evidence="2">The sequence shown here is derived from an EMBL/GenBank/DDBJ whole genome shotgun (WGS) entry which is preliminary data.</text>
</comment>
<evidence type="ECO:0000313" key="2">
    <source>
        <dbReference type="EMBL" id="NYE50623.1"/>
    </source>
</evidence>
<protein>
    <submittedName>
        <fullName evidence="2">Ascorbate-specific PTS system EIIC-type component UlaA</fullName>
    </submittedName>
</protein>
<sequence length="159" mass="16341">MPYPAPAGGPFPGYAWPGPPPMPGTAKTVRVLMFVLGGLGLLLAAFMVVAAALPSARAGMVEAMGESGFTPDALAAVVAMVLVVVGGYSVVSVILAAFMKRRSVLVYWSVIAFHAVALAWSLLTLLTGSGTLLTVVPAVLMLGIMSNRVTLAYYRSGAS</sequence>
<dbReference type="RefSeq" id="WP_179646077.1">
    <property type="nucleotide sequence ID" value="NZ_BAAAYY010000044.1"/>
</dbReference>